<name>A0AAN7K7M6_9MYRT</name>
<keyword evidence="1" id="KW-0472">Membrane</keyword>
<keyword evidence="3" id="KW-1185">Reference proteome</keyword>
<sequence>MYSHHRSVILIPWRKFDVASTGHVANKDRHVGLSLSVSRGFTVEEKGGPHPGEGFTVGLLAAASGKEGDRDGPVVWSEFWMDVNVVVVVMGLSPLFFLSFSSSLLFYTDRGKGGVLSSLATERRKKKGKPS</sequence>
<accession>A0AAN7K7M6</accession>
<feature type="transmembrane region" description="Helical" evidence="1">
    <location>
        <begin position="85"/>
        <end position="107"/>
    </location>
</feature>
<gene>
    <name evidence="2" type="ORF">SAY87_023120</name>
</gene>
<dbReference type="AlphaFoldDB" id="A0AAN7K7M6"/>
<evidence type="ECO:0000256" key="1">
    <source>
        <dbReference type="SAM" id="Phobius"/>
    </source>
</evidence>
<comment type="caution">
    <text evidence="2">The sequence shown here is derived from an EMBL/GenBank/DDBJ whole genome shotgun (WGS) entry which is preliminary data.</text>
</comment>
<evidence type="ECO:0000313" key="2">
    <source>
        <dbReference type="EMBL" id="KAK4759989.1"/>
    </source>
</evidence>
<keyword evidence="1" id="KW-0812">Transmembrane</keyword>
<organism evidence="2 3">
    <name type="scientific">Trapa incisa</name>
    <dbReference type="NCBI Taxonomy" id="236973"/>
    <lineage>
        <taxon>Eukaryota</taxon>
        <taxon>Viridiplantae</taxon>
        <taxon>Streptophyta</taxon>
        <taxon>Embryophyta</taxon>
        <taxon>Tracheophyta</taxon>
        <taxon>Spermatophyta</taxon>
        <taxon>Magnoliopsida</taxon>
        <taxon>eudicotyledons</taxon>
        <taxon>Gunneridae</taxon>
        <taxon>Pentapetalae</taxon>
        <taxon>rosids</taxon>
        <taxon>malvids</taxon>
        <taxon>Myrtales</taxon>
        <taxon>Lythraceae</taxon>
        <taxon>Trapa</taxon>
    </lineage>
</organism>
<dbReference type="Proteomes" id="UP001345219">
    <property type="component" value="Chromosome 17"/>
</dbReference>
<protein>
    <submittedName>
        <fullName evidence="2">Uncharacterized protein</fullName>
    </submittedName>
</protein>
<evidence type="ECO:0000313" key="3">
    <source>
        <dbReference type="Proteomes" id="UP001345219"/>
    </source>
</evidence>
<proteinExistence type="predicted"/>
<reference evidence="2 3" key="1">
    <citation type="journal article" date="2023" name="Hortic Res">
        <title>Pangenome of water caltrop reveals structural variations and asymmetric subgenome divergence after allopolyploidization.</title>
        <authorList>
            <person name="Zhang X."/>
            <person name="Chen Y."/>
            <person name="Wang L."/>
            <person name="Yuan Y."/>
            <person name="Fang M."/>
            <person name="Shi L."/>
            <person name="Lu R."/>
            <person name="Comes H.P."/>
            <person name="Ma Y."/>
            <person name="Chen Y."/>
            <person name="Huang G."/>
            <person name="Zhou Y."/>
            <person name="Zheng Z."/>
            <person name="Qiu Y."/>
        </authorList>
    </citation>
    <scope>NUCLEOTIDE SEQUENCE [LARGE SCALE GENOMIC DNA]</scope>
    <source>
        <tissue evidence="2">Roots</tissue>
    </source>
</reference>
<keyword evidence="1" id="KW-1133">Transmembrane helix</keyword>
<dbReference type="EMBL" id="JAXIOK010000011">
    <property type="protein sequence ID" value="KAK4759989.1"/>
    <property type="molecule type" value="Genomic_DNA"/>
</dbReference>